<name>A0A0M8NXD2_9EURO</name>
<dbReference type="AlphaFoldDB" id="A0A0M8NXD2"/>
<feature type="transmembrane region" description="Helical" evidence="1">
    <location>
        <begin position="94"/>
        <end position="116"/>
    </location>
</feature>
<sequence>MAQSELSVTTCRRLVSYTLGQNTIISEHYAQIEQVPIYNYSSLSTQFTFHSVHFLLSSLSTQFTFYSVHFLLSSLSTQFTFYSVHSTYFTFYSLFNPLSLFFFFLSSSFLILYLIYLLTIEVSGFY</sequence>
<keyword evidence="1" id="KW-0812">Transmembrane</keyword>
<dbReference type="Proteomes" id="UP000037696">
    <property type="component" value="Unassembled WGS sequence"/>
</dbReference>
<protein>
    <submittedName>
        <fullName evidence="2">Uncharacterized protein</fullName>
    </submittedName>
</protein>
<proteinExistence type="predicted"/>
<organism evidence="2 3">
    <name type="scientific">Penicillium nordicum</name>
    <dbReference type="NCBI Taxonomy" id="229535"/>
    <lineage>
        <taxon>Eukaryota</taxon>
        <taxon>Fungi</taxon>
        <taxon>Dikarya</taxon>
        <taxon>Ascomycota</taxon>
        <taxon>Pezizomycotina</taxon>
        <taxon>Eurotiomycetes</taxon>
        <taxon>Eurotiomycetidae</taxon>
        <taxon>Eurotiales</taxon>
        <taxon>Aspergillaceae</taxon>
        <taxon>Penicillium</taxon>
    </lineage>
</organism>
<gene>
    <name evidence="2" type="ORF">ACN38_g13034</name>
</gene>
<evidence type="ECO:0000256" key="1">
    <source>
        <dbReference type="SAM" id="Phobius"/>
    </source>
</evidence>
<accession>A0A0M8NXD2</accession>
<keyword evidence="1" id="KW-1133">Transmembrane helix</keyword>
<evidence type="ECO:0000313" key="3">
    <source>
        <dbReference type="Proteomes" id="UP000037696"/>
    </source>
</evidence>
<evidence type="ECO:0000313" key="2">
    <source>
        <dbReference type="EMBL" id="KOS36241.1"/>
    </source>
</evidence>
<feature type="transmembrane region" description="Helical" evidence="1">
    <location>
        <begin position="63"/>
        <end position="82"/>
    </location>
</feature>
<keyword evidence="3" id="KW-1185">Reference proteome</keyword>
<dbReference type="EMBL" id="LHQQ01000553">
    <property type="protein sequence ID" value="KOS36241.1"/>
    <property type="molecule type" value="Genomic_DNA"/>
</dbReference>
<comment type="caution">
    <text evidence="2">The sequence shown here is derived from an EMBL/GenBank/DDBJ whole genome shotgun (WGS) entry which is preliminary data.</text>
</comment>
<keyword evidence="1" id="KW-0472">Membrane</keyword>
<reference evidence="2 3" key="1">
    <citation type="submission" date="2015-08" db="EMBL/GenBank/DDBJ databases">
        <title>Genome sequencing of Penicillium nordicum.</title>
        <authorList>
            <person name="Nguyen H.D."/>
            <person name="Seifert K.A."/>
        </authorList>
    </citation>
    <scope>NUCLEOTIDE SEQUENCE [LARGE SCALE GENOMIC DNA]</scope>
    <source>
        <strain evidence="2 3">DAOMC 185683</strain>
    </source>
</reference>